<sequence>MSIRSYLVNLKQKVDTKALRKPYTFVTGNQSADMDSVASALTFAYFTNLHSSEEYVIPLINIPKDDLRLRRDIVKLLSYHSITEDLLYFVEDFERFVQESEKVYVNLVDHNNIQGDELHQAYKDGKADIVGIVDHHADEGEFLLADPRIIRTCGSNSSLVFNYFYSAFFSNDAQFFEKQHEVLELLLGPLLIDTTCMTQKVEEPDTVAFENYKKSLGGRFQELVVSKDGKTEIESFYSTLKEAKKDFEGFSFMDILRKDYKQFTFREGDRVGFSSLGKSFKWIFTKYTREEVQKTLSDALALNKLDLLVMSDSFTRKDTGKYTREFSYYYEENGKERYESLYKYAQEPLGLNDDVYGFNKITPTIQAANAKGTYKLFGQGNTDASRKQIVPIVKDILETKLTKDNHL</sequence>
<dbReference type="GO" id="GO:0004309">
    <property type="term" value="F:exopolyphosphatase activity"/>
    <property type="evidence" value="ECO:0007669"/>
    <property type="project" value="TreeGrafter"/>
</dbReference>
<proteinExistence type="predicted"/>
<dbReference type="Pfam" id="PF01368">
    <property type="entry name" value="DHH"/>
    <property type="match status" value="1"/>
</dbReference>
<protein>
    <submittedName>
        <fullName evidence="6">Exopolyphosphatase</fullName>
    </submittedName>
</protein>
<dbReference type="PANTHER" id="PTHR12112:SF39">
    <property type="entry name" value="EG:152A3.5 PROTEIN (FBGN0003116_PN PROTEIN)"/>
    <property type="match status" value="1"/>
</dbReference>
<dbReference type="InterPro" id="IPR038222">
    <property type="entry name" value="DHHA2_dom_sf"/>
</dbReference>
<reference evidence="6 7" key="1">
    <citation type="submission" date="2018-06" db="EMBL/GenBank/DDBJ databases">
        <title>Whole genome sequencing of Candida tropicalis (genome annotated by CSBL at Korea University).</title>
        <authorList>
            <person name="Ahn J."/>
        </authorList>
    </citation>
    <scope>NUCLEOTIDE SEQUENCE [LARGE SCALE GENOMIC DNA]</scope>
    <source>
        <strain evidence="6 7">ATCC 20962</strain>
    </source>
</reference>
<name>A0A367XPA7_9ASCO</name>
<keyword evidence="3" id="KW-0378">Hydrolase</keyword>
<dbReference type="Gene3D" id="3.10.310.20">
    <property type="entry name" value="DHHA2 domain"/>
    <property type="match status" value="1"/>
</dbReference>
<organism evidence="6 7">
    <name type="scientific">Candida viswanathii</name>
    <dbReference type="NCBI Taxonomy" id="5486"/>
    <lineage>
        <taxon>Eukaryota</taxon>
        <taxon>Fungi</taxon>
        <taxon>Dikarya</taxon>
        <taxon>Ascomycota</taxon>
        <taxon>Saccharomycotina</taxon>
        <taxon>Pichiomycetes</taxon>
        <taxon>Debaryomycetaceae</taxon>
        <taxon>Candida/Lodderomyces clade</taxon>
        <taxon>Candida</taxon>
    </lineage>
</organism>
<dbReference type="Proteomes" id="UP000253472">
    <property type="component" value="Unassembled WGS sequence"/>
</dbReference>
<dbReference type="GO" id="GO:0005737">
    <property type="term" value="C:cytoplasm"/>
    <property type="evidence" value="ECO:0007669"/>
    <property type="project" value="InterPro"/>
</dbReference>
<gene>
    <name evidence="6" type="primary">PPX1_1</name>
    <name evidence="6" type="ORF">Cantr_04108</name>
</gene>
<keyword evidence="4" id="KW-0464">Manganese</keyword>
<dbReference type="OrthoDB" id="374045at2759"/>
<evidence type="ECO:0000256" key="4">
    <source>
        <dbReference type="ARBA" id="ARBA00023211"/>
    </source>
</evidence>
<keyword evidence="2" id="KW-0479">Metal-binding</keyword>
<dbReference type="SMART" id="SM01131">
    <property type="entry name" value="DHHA2"/>
    <property type="match status" value="1"/>
</dbReference>
<dbReference type="AlphaFoldDB" id="A0A367XPA7"/>
<keyword evidence="7" id="KW-1185">Reference proteome</keyword>
<evidence type="ECO:0000313" key="6">
    <source>
        <dbReference type="EMBL" id="RCK55465.1"/>
    </source>
</evidence>
<evidence type="ECO:0000259" key="5">
    <source>
        <dbReference type="SMART" id="SM01131"/>
    </source>
</evidence>
<dbReference type="STRING" id="5486.A0A367XPA7"/>
<comment type="cofactor">
    <cofactor evidence="1">
        <name>Mn(2+)</name>
        <dbReference type="ChEBI" id="CHEBI:29035"/>
    </cofactor>
</comment>
<comment type="caution">
    <text evidence="6">The sequence shown here is derived from an EMBL/GenBank/DDBJ whole genome shotgun (WGS) entry which is preliminary data.</text>
</comment>
<dbReference type="PANTHER" id="PTHR12112">
    <property type="entry name" value="BNIP - RELATED"/>
    <property type="match status" value="1"/>
</dbReference>
<evidence type="ECO:0000256" key="3">
    <source>
        <dbReference type="ARBA" id="ARBA00022801"/>
    </source>
</evidence>
<dbReference type="Gene3D" id="3.90.1640.10">
    <property type="entry name" value="inorganic pyrophosphatase (n-terminal core)"/>
    <property type="match status" value="1"/>
</dbReference>
<evidence type="ECO:0000256" key="1">
    <source>
        <dbReference type="ARBA" id="ARBA00001936"/>
    </source>
</evidence>
<dbReference type="InterPro" id="IPR038763">
    <property type="entry name" value="DHH_sf"/>
</dbReference>
<dbReference type="Pfam" id="PF02833">
    <property type="entry name" value="DHHA2"/>
    <property type="match status" value="1"/>
</dbReference>
<dbReference type="InterPro" id="IPR001667">
    <property type="entry name" value="DDH_dom"/>
</dbReference>
<dbReference type="EMBL" id="QLNQ01000030">
    <property type="protein sequence ID" value="RCK55465.1"/>
    <property type="molecule type" value="Genomic_DNA"/>
</dbReference>
<dbReference type="SUPFAM" id="SSF64182">
    <property type="entry name" value="DHH phosphoesterases"/>
    <property type="match status" value="1"/>
</dbReference>
<accession>A0A367XPA7</accession>
<dbReference type="GO" id="GO:0046872">
    <property type="term" value="F:metal ion binding"/>
    <property type="evidence" value="ECO:0007669"/>
    <property type="project" value="UniProtKB-KW"/>
</dbReference>
<evidence type="ECO:0000313" key="7">
    <source>
        <dbReference type="Proteomes" id="UP000253472"/>
    </source>
</evidence>
<dbReference type="InterPro" id="IPR004097">
    <property type="entry name" value="DHHA2"/>
</dbReference>
<evidence type="ECO:0000256" key="2">
    <source>
        <dbReference type="ARBA" id="ARBA00022723"/>
    </source>
</evidence>
<feature type="domain" description="DHHA2" evidence="5">
    <location>
        <begin position="237"/>
        <end position="397"/>
    </location>
</feature>